<dbReference type="InterPro" id="IPR008278">
    <property type="entry name" value="4-PPantetheinyl_Trfase_dom"/>
</dbReference>
<keyword evidence="2" id="KW-0808">Transferase</keyword>
<evidence type="ECO:0000256" key="7">
    <source>
        <dbReference type="ARBA" id="ARBA00023160"/>
    </source>
</evidence>
<dbReference type="GO" id="GO:0000287">
    <property type="term" value="F:magnesium ion binding"/>
    <property type="evidence" value="ECO:0007669"/>
    <property type="project" value="InterPro"/>
</dbReference>
<dbReference type="AlphaFoldDB" id="A0A9P4UQ40"/>
<comment type="caution">
    <text evidence="9">The sequence shown here is derived from an EMBL/GenBank/DDBJ whole genome shotgun (WGS) entry which is preliminary data.</text>
</comment>
<evidence type="ECO:0000256" key="2">
    <source>
        <dbReference type="ARBA" id="ARBA00022679"/>
    </source>
</evidence>
<dbReference type="Pfam" id="PF01648">
    <property type="entry name" value="ACPS"/>
    <property type="match status" value="1"/>
</dbReference>
<keyword evidence="7" id="KW-0275">Fatty acid biosynthesis</keyword>
<dbReference type="GO" id="GO:0006633">
    <property type="term" value="P:fatty acid biosynthetic process"/>
    <property type="evidence" value="ECO:0007669"/>
    <property type="project" value="UniProtKB-KW"/>
</dbReference>
<evidence type="ECO:0000256" key="6">
    <source>
        <dbReference type="ARBA" id="ARBA00023098"/>
    </source>
</evidence>
<dbReference type="Gene3D" id="3.90.470.20">
    <property type="entry name" value="4'-phosphopantetheinyl transferase domain"/>
    <property type="match status" value="1"/>
</dbReference>
<feature type="domain" description="4'-phosphopantetheinyl transferase" evidence="8">
    <location>
        <begin position="12"/>
        <end position="106"/>
    </location>
</feature>
<evidence type="ECO:0000313" key="9">
    <source>
        <dbReference type="EMBL" id="KAF2721483.1"/>
    </source>
</evidence>
<evidence type="ECO:0000259" key="8">
    <source>
        <dbReference type="Pfam" id="PF01648"/>
    </source>
</evidence>
<keyword evidence="4" id="KW-0276">Fatty acid metabolism</keyword>
<proteinExistence type="inferred from homology"/>
<keyword evidence="5" id="KW-0460">Magnesium</keyword>
<organism evidence="9 10">
    <name type="scientific">Polychaeton citri CBS 116435</name>
    <dbReference type="NCBI Taxonomy" id="1314669"/>
    <lineage>
        <taxon>Eukaryota</taxon>
        <taxon>Fungi</taxon>
        <taxon>Dikarya</taxon>
        <taxon>Ascomycota</taxon>
        <taxon>Pezizomycotina</taxon>
        <taxon>Dothideomycetes</taxon>
        <taxon>Dothideomycetidae</taxon>
        <taxon>Capnodiales</taxon>
        <taxon>Capnodiaceae</taxon>
        <taxon>Polychaeton</taxon>
    </lineage>
</organism>
<keyword evidence="6" id="KW-0443">Lipid metabolism</keyword>
<evidence type="ECO:0000256" key="4">
    <source>
        <dbReference type="ARBA" id="ARBA00022832"/>
    </source>
</evidence>
<keyword evidence="3" id="KW-0479">Metal-binding</keyword>
<accession>A0A9P4UQ40</accession>
<dbReference type="GO" id="GO:0008897">
    <property type="term" value="F:holo-[acyl-carrier-protein] synthase activity"/>
    <property type="evidence" value="ECO:0007669"/>
    <property type="project" value="InterPro"/>
</dbReference>
<dbReference type="EMBL" id="MU003790">
    <property type="protein sequence ID" value="KAF2721483.1"/>
    <property type="molecule type" value="Genomic_DNA"/>
</dbReference>
<protein>
    <recommendedName>
        <fullName evidence="8">4'-phosphopantetheinyl transferase domain-containing protein</fullName>
    </recommendedName>
</protein>
<dbReference type="OrthoDB" id="15433at2759"/>
<reference evidence="9" key="1">
    <citation type="journal article" date="2020" name="Stud. Mycol.">
        <title>101 Dothideomycetes genomes: a test case for predicting lifestyles and emergence of pathogens.</title>
        <authorList>
            <person name="Haridas S."/>
            <person name="Albert R."/>
            <person name="Binder M."/>
            <person name="Bloem J."/>
            <person name="Labutti K."/>
            <person name="Salamov A."/>
            <person name="Andreopoulos B."/>
            <person name="Baker S."/>
            <person name="Barry K."/>
            <person name="Bills G."/>
            <person name="Bluhm B."/>
            <person name="Cannon C."/>
            <person name="Castanera R."/>
            <person name="Culley D."/>
            <person name="Daum C."/>
            <person name="Ezra D."/>
            <person name="Gonzalez J."/>
            <person name="Henrissat B."/>
            <person name="Kuo A."/>
            <person name="Liang C."/>
            <person name="Lipzen A."/>
            <person name="Lutzoni F."/>
            <person name="Magnuson J."/>
            <person name="Mondo S."/>
            <person name="Nolan M."/>
            <person name="Ohm R."/>
            <person name="Pangilinan J."/>
            <person name="Park H.-J."/>
            <person name="Ramirez L."/>
            <person name="Alfaro M."/>
            <person name="Sun H."/>
            <person name="Tritt A."/>
            <person name="Yoshinaga Y."/>
            <person name="Zwiers L.-H."/>
            <person name="Turgeon B."/>
            <person name="Goodwin S."/>
            <person name="Spatafora J."/>
            <person name="Crous P."/>
            <person name="Grigoriev I."/>
        </authorList>
    </citation>
    <scope>NUCLEOTIDE SEQUENCE</scope>
    <source>
        <strain evidence="9">CBS 116435</strain>
    </source>
</reference>
<evidence type="ECO:0000256" key="1">
    <source>
        <dbReference type="ARBA" id="ARBA00022516"/>
    </source>
</evidence>
<sequence>MPIRPFPLPMTVGTDICNIPRVLKLITKQKHGSLNSFLRRLLSPREQDAFSHRFGAIDTIFLEAKQTETSKAGVVARHLAGRWAAKEAVIKAYGSQGRRLSFWDILITANAAVQSERSEPVTCLVLDSRAEHFPANRCSDTDEISQFRQRDGPVEAALHGQVVRISISHDSEYATAVCIAPLEPAPGDVGGEAAARALY</sequence>
<name>A0A9P4UQ40_9PEZI</name>
<dbReference type="HAMAP" id="MF_00101">
    <property type="entry name" value="AcpS"/>
    <property type="match status" value="1"/>
</dbReference>
<dbReference type="InterPro" id="IPR002582">
    <property type="entry name" value="ACPS"/>
</dbReference>
<evidence type="ECO:0000256" key="5">
    <source>
        <dbReference type="ARBA" id="ARBA00022842"/>
    </source>
</evidence>
<evidence type="ECO:0000313" key="10">
    <source>
        <dbReference type="Proteomes" id="UP000799441"/>
    </source>
</evidence>
<keyword evidence="10" id="KW-1185">Reference proteome</keyword>
<dbReference type="SUPFAM" id="SSF56214">
    <property type="entry name" value="4'-phosphopantetheinyl transferase"/>
    <property type="match status" value="1"/>
</dbReference>
<keyword evidence="1" id="KW-0444">Lipid biosynthesis</keyword>
<evidence type="ECO:0000256" key="3">
    <source>
        <dbReference type="ARBA" id="ARBA00022723"/>
    </source>
</evidence>
<dbReference type="NCBIfam" id="TIGR00556">
    <property type="entry name" value="pantethn_trn"/>
    <property type="match status" value="1"/>
</dbReference>
<gene>
    <name evidence="9" type="ORF">K431DRAFT_268606</name>
</gene>
<dbReference type="Proteomes" id="UP000799441">
    <property type="component" value="Unassembled WGS sequence"/>
</dbReference>
<dbReference type="InterPro" id="IPR004568">
    <property type="entry name" value="Ppantetheine-prot_Trfase_dom"/>
</dbReference>
<dbReference type="InterPro" id="IPR037143">
    <property type="entry name" value="4-PPantetheinyl_Trfase_dom_sf"/>
</dbReference>